<dbReference type="InterPro" id="IPR000014">
    <property type="entry name" value="PAS"/>
</dbReference>
<dbReference type="PANTHER" id="PTHR44757:SF2">
    <property type="entry name" value="BIOFILM ARCHITECTURE MAINTENANCE PROTEIN MBAA"/>
    <property type="match status" value="1"/>
</dbReference>
<dbReference type="EMBL" id="JBEZFP010000121">
    <property type="protein sequence ID" value="MEU8138401.1"/>
    <property type="molecule type" value="Genomic_DNA"/>
</dbReference>
<dbReference type="PROSITE" id="PS50113">
    <property type="entry name" value="PAC"/>
    <property type="match status" value="1"/>
</dbReference>
<dbReference type="NCBIfam" id="TIGR00229">
    <property type="entry name" value="sensory_box"/>
    <property type="match status" value="1"/>
</dbReference>
<dbReference type="NCBIfam" id="TIGR00254">
    <property type="entry name" value="GGDEF"/>
    <property type="match status" value="1"/>
</dbReference>
<dbReference type="Gene3D" id="3.30.70.270">
    <property type="match status" value="1"/>
</dbReference>
<evidence type="ECO:0000256" key="1">
    <source>
        <dbReference type="SAM" id="MobiDB-lite"/>
    </source>
</evidence>
<dbReference type="InterPro" id="IPR029787">
    <property type="entry name" value="Nucleotide_cyclase"/>
</dbReference>
<organism evidence="4 5">
    <name type="scientific">Streptodolium elevatio</name>
    <dbReference type="NCBI Taxonomy" id="3157996"/>
    <lineage>
        <taxon>Bacteria</taxon>
        <taxon>Bacillati</taxon>
        <taxon>Actinomycetota</taxon>
        <taxon>Actinomycetes</taxon>
        <taxon>Kitasatosporales</taxon>
        <taxon>Streptomycetaceae</taxon>
        <taxon>Streptodolium</taxon>
    </lineage>
</organism>
<dbReference type="CDD" id="cd01949">
    <property type="entry name" value="GGDEF"/>
    <property type="match status" value="1"/>
</dbReference>
<evidence type="ECO:0000259" key="3">
    <source>
        <dbReference type="PROSITE" id="PS50887"/>
    </source>
</evidence>
<proteinExistence type="predicted"/>
<evidence type="ECO:0000259" key="2">
    <source>
        <dbReference type="PROSITE" id="PS50113"/>
    </source>
</evidence>
<dbReference type="SUPFAM" id="SSF55781">
    <property type="entry name" value="GAF domain-like"/>
    <property type="match status" value="1"/>
</dbReference>
<dbReference type="InterPro" id="IPR000160">
    <property type="entry name" value="GGDEF_dom"/>
</dbReference>
<feature type="region of interest" description="Disordered" evidence="1">
    <location>
        <begin position="387"/>
        <end position="442"/>
    </location>
</feature>
<dbReference type="SMART" id="SM00091">
    <property type="entry name" value="PAS"/>
    <property type="match status" value="1"/>
</dbReference>
<evidence type="ECO:0000313" key="4">
    <source>
        <dbReference type="EMBL" id="MEU8138401.1"/>
    </source>
</evidence>
<dbReference type="PANTHER" id="PTHR44757">
    <property type="entry name" value="DIGUANYLATE CYCLASE DGCP"/>
    <property type="match status" value="1"/>
</dbReference>
<keyword evidence="4" id="KW-0548">Nucleotidyltransferase</keyword>
<feature type="compositionally biased region" description="Low complexity" evidence="1">
    <location>
        <begin position="407"/>
        <end position="418"/>
    </location>
</feature>
<dbReference type="Gene3D" id="3.30.450.40">
    <property type="match status" value="1"/>
</dbReference>
<dbReference type="SUPFAM" id="SSF55073">
    <property type="entry name" value="Nucleotide cyclase"/>
    <property type="match status" value="1"/>
</dbReference>
<accession>A0ABV3DRN2</accession>
<dbReference type="InterPro" id="IPR003018">
    <property type="entry name" value="GAF"/>
</dbReference>
<sequence>MTAETETHVRLATLRLLYRVVADLNATRDLRDTLQAVADGVVSGLGFGAAAVNVVRPDGDLEVAAVAGSEELAAAMAGQIGPRSDWERLLAVAERWGPLRFLSHRQGPADPGRVPSWVPDIPVSDHPDAWHPYDALLAPLTTPEGELVGILSVDLPVDGRRPGPWRCEVLGMFAAQAAIAVDNARLRSEMVRAVARLEDEQHALRASEESFRHAFEYAPSGMVMTGVRGTDRGRLLRANDALCRMLGYPAPVLRRLGLAAVVHQDDRDLLAGHLGGNTPVEGCTELRLARSDGTYRWVSLRTSHVGDGDGNPRFLLTHVEDVEDRRLREQALVHQASHDPLTGLPNGRELRARLDATFTRMPRLTEFPAGVPHPAAGLAGVGAGQGLPHGAGHAVHAGGAQGGGHGTAHTSAHNSGPSPGHGAGHGAGHNTAHNGGHGTGHAAAAVNGVPAVNGVGVAGMPGADGKGLALLFCDLDGFKRINDEFGHHIGDVVLVEVARRLTAAVREGDTVARLGGDEFVVLADGIGRDEAHDLAVRLRRALSVPIRAEGETVPLDGASFGIAWADSAEKPEDLLRIADERMYRQKRGRERAHRRAG</sequence>
<feature type="domain" description="PAC" evidence="2">
    <location>
        <begin position="282"/>
        <end position="334"/>
    </location>
</feature>
<keyword evidence="4" id="KW-0808">Transferase</keyword>
<dbReference type="InterPro" id="IPR043128">
    <property type="entry name" value="Rev_trsase/Diguanyl_cyclase"/>
</dbReference>
<feature type="domain" description="GGDEF" evidence="3">
    <location>
        <begin position="466"/>
        <end position="597"/>
    </location>
</feature>
<dbReference type="Pfam" id="PF00990">
    <property type="entry name" value="GGDEF"/>
    <property type="match status" value="1"/>
</dbReference>
<dbReference type="Pfam" id="PF01590">
    <property type="entry name" value="GAF"/>
    <property type="match status" value="1"/>
</dbReference>
<dbReference type="InterPro" id="IPR013767">
    <property type="entry name" value="PAS_fold"/>
</dbReference>
<dbReference type="EC" id="2.7.7.65" evidence="4"/>
<dbReference type="GO" id="GO:0052621">
    <property type="term" value="F:diguanylate cyclase activity"/>
    <property type="evidence" value="ECO:0007669"/>
    <property type="project" value="UniProtKB-EC"/>
</dbReference>
<dbReference type="SUPFAM" id="SSF55785">
    <property type="entry name" value="PYP-like sensor domain (PAS domain)"/>
    <property type="match status" value="1"/>
</dbReference>
<dbReference type="InterPro" id="IPR000700">
    <property type="entry name" value="PAS-assoc_C"/>
</dbReference>
<dbReference type="Pfam" id="PF00989">
    <property type="entry name" value="PAS"/>
    <property type="match status" value="1"/>
</dbReference>
<dbReference type="SMART" id="SM00267">
    <property type="entry name" value="GGDEF"/>
    <property type="match status" value="1"/>
</dbReference>
<dbReference type="InterPro" id="IPR035965">
    <property type="entry name" value="PAS-like_dom_sf"/>
</dbReference>
<name>A0ABV3DRN2_9ACTN</name>
<dbReference type="CDD" id="cd00130">
    <property type="entry name" value="PAS"/>
    <property type="match status" value="1"/>
</dbReference>
<dbReference type="InterPro" id="IPR029016">
    <property type="entry name" value="GAF-like_dom_sf"/>
</dbReference>
<dbReference type="Gene3D" id="3.30.450.20">
    <property type="entry name" value="PAS domain"/>
    <property type="match status" value="1"/>
</dbReference>
<gene>
    <name evidence="4" type="ORF">AB0C36_33485</name>
</gene>
<comment type="caution">
    <text evidence="4">The sequence shown here is derived from an EMBL/GenBank/DDBJ whole genome shotgun (WGS) entry which is preliminary data.</text>
</comment>
<keyword evidence="5" id="KW-1185">Reference proteome</keyword>
<evidence type="ECO:0000313" key="5">
    <source>
        <dbReference type="Proteomes" id="UP001551482"/>
    </source>
</evidence>
<dbReference type="SMART" id="SM00065">
    <property type="entry name" value="GAF"/>
    <property type="match status" value="1"/>
</dbReference>
<dbReference type="InterPro" id="IPR052155">
    <property type="entry name" value="Biofilm_reg_signaling"/>
</dbReference>
<dbReference type="RefSeq" id="WP_358361710.1">
    <property type="nucleotide sequence ID" value="NZ_JBEZFP010000121.1"/>
</dbReference>
<dbReference type="Proteomes" id="UP001551482">
    <property type="component" value="Unassembled WGS sequence"/>
</dbReference>
<dbReference type="PROSITE" id="PS50887">
    <property type="entry name" value="GGDEF"/>
    <property type="match status" value="1"/>
</dbReference>
<protein>
    <submittedName>
        <fullName evidence="4">Diguanylate cyclase</fullName>
        <ecNumber evidence="4">2.7.7.65</ecNumber>
    </submittedName>
</protein>
<reference evidence="4 5" key="1">
    <citation type="submission" date="2024-06" db="EMBL/GenBank/DDBJ databases">
        <title>The Natural Products Discovery Center: Release of the First 8490 Sequenced Strains for Exploring Actinobacteria Biosynthetic Diversity.</title>
        <authorList>
            <person name="Kalkreuter E."/>
            <person name="Kautsar S.A."/>
            <person name="Yang D."/>
            <person name="Bader C.D."/>
            <person name="Teijaro C.N."/>
            <person name="Fluegel L."/>
            <person name="Davis C.M."/>
            <person name="Simpson J.R."/>
            <person name="Lauterbach L."/>
            <person name="Steele A.D."/>
            <person name="Gui C."/>
            <person name="Meng S."/>
            <person name="Li G."/>
            <person name="Viehrig K."/>
            <person name="Ye F."/>
            <person name="Su P."/>
            <person name="Kiefer A.F."/>
            <person name="Nichols A."/>
            <person name="Cepeda A.J."/>
            <person name="Yan W."/>
            <person name="Fan B."/>
            <person name="Jiang Y."/>
            <person name="Adhikari A."/>
            <person name="Zheng C.-J."/>
            <person name="Schuster L."/>
            <person name="Cowan T.M."/>
            <person name="Smanski M.J."/>
            <person name="Chevrette M.G."/>
            <person name="De Carvalho L.P.S."/>
            <person name="Shen B."/>
        </authorList>
    </citation>
    <scope>NUCLEOTIDE SEQUENCE [LARGE SCALE GENOMIC DNA]</scope>
    <source>
        <strain evidence="4 5">NPDC048946</strain>
    </source>
</reference>
<feature type="compositionally biased region" description="Low complexity" evidence="1">
    <location>
        <begin position="428"/>
        <end position="442"/>
    </location>
</feature>